<reference evidence="1" key="2">
    <citation type="submission" date="2025-09" db="UniProtKB">
        <authorList>
            <consortium name="EnsemblPlants"/>
        </authorList>
    </citation>
    <scope>IDENTIFICATION</scope>
</reference>
<dbReference type="Proteomes" id="UP001732700">
    <property type="component" value="Chromosome 4A"/>
</dbReference>
<reference evidence="1" key="1">
    <citation type="submission" date="2021-05" db="EMBL/GenBank/DDBJ databases">
        <authorList>
            <person name="Scholz U."/>
            <person name="Mascher M."/>
            <person name="Fiebig A."/>
        </authorList>
    </citation>
    <scope>NUCLEOTIDE SEQUENCE [LARGE SCALE GENOMIC DNA]</scope>
</reference>
<name>A0ACD5WM87_AVESA</name>
<dbReference type="EnsemblPlants" id="AVESA.00010b.r2.4AG0646650.1">
    <property type="protein sequence ID" value="AVESA.00010b.r2.4AG0646650.1.CDS"/>
    <property type="gene ID" value="AVESA.00010b.r2.4AG0646650"/>
</dbReference>
<keyword evidence="2" id="KW-1185">Reference proteome</keyword>
<evidence type="ECO:0000313" key="2">
    <source>
        <dbReference type="Proteomes" id="UP001732700"/>
    </source>
</evidence>
<protein>
    <submittedName>
        <fullName evidence="1">Uncharacterized protein</fullName>
    </submittedName>
</protein>
<accession>A0ACD5WM87</accession>
<evidence type="ECO:0000313" key="1">
    <source>
        <dbReference type="EnsemblPlants" id="AVESA.00010b.r2.4AG0646650.1.CDS"/>
    </source>
</evidence>
<organism evidence="1 2">
    <name type="scientific">Avena sativa</name>
    <name type="common">Oat</name>
    <dbReference type="NCBI Taxonomy" id="4498"/>
    <lineage>
        <taxon>Eukaryota</taxon>
        <taxon>Viridiplantae</taxon>
        <taxon>Streptophyta</taxon>
        <taxon>Embryophyta</taxon>
        <taxon>Tracheophyta</taxon>
        <taxon>Spermatophyta</taxon>
        <taxon>Magnoliopsida</taxon>
        <taxon>Liliopsida</taxon>
        <taxon>Poales</taxon>
        <taxon>Poaceae</taxon>
        <taxon>BOP clade</taxon>
        <taxon>Pooideae</taxon>
        <taxon>Poodae</taxon>
        <taxon>Poeae</taxon>
        <taxon>Poeae Chloroplast Group 1 (Aveneae type)</taxon>
        <taxon>Aveninae</taxon>
        <taxon>Avena</taxon>
    </lineage>
</organism>
<proteinExistence type="predicted"/>
<sequence>MERRRLLKAALLACLLVVCSGRVPMVKDRPSDTIYNSTLARTLVEYASAIYTADLTQLFTWTCDRCGDMIKGFGMMEIIVDVENCLEAYVGFASDINAVIVVFRGTQENSIQNWIADLLWKQLDLDYPGMPEAMVHRGFYSAYHNTTLHDGVVSGIQKTRKLHGDVPIMITGHSMGAAMASFCALDLVVNYGLDGVKLMTFGQPRIGNEAFASYFKRYLPNAIRVTNAHDIVPHLPPYFTLFA</sequence>